<dbReference type="PANTHER" id="PTHR43333">
    <property type="entry name" value="2-HACID_DH_C DOMAIN-CONTAINING PROTEIN"/>
    <property type="match status" value="1"/>
</dbReference>
<dbReference type="InterPro" id="IPR006139">
    <property type="entry name" value="D-isomer_2_OHA_DH_cat_dom"/>
</dbReference>
<dbReference type="InterPro" id="IPR036291">
    <property type="entry name" value="NAD(P)-bd_dom_sf"/>
</dbReference>
<dbReference type="GO" id="GO:0016616">
    <property type="term" value="F:oxidoreductase activity, acting on the CH-OH group of donors, NAD or NADP as acceptor"/>
    <property type="evidence" value="ECO:0007669"/>
    <property type="project" value="InterPro"/>
</dbReference>
<dbReference type="PATRIC" id="fig|43658.5.peg.3121"/>
<dbReference type="AlphaFoldDB" id="A0A0F4QKA4"/>
<dbReference type="GO" id="GO:0051287">
    <property type="term" value="F:NAD binding"/>
    <property type="evidence" value="ECO:0007669"/>
    <property type="project" value="InterPro"/>
</dbReference>
<gene>
    <name evidence="6" type="ORF">TW77_14740</name>
</gene>
<dbReference type="Gene3D" id="3.40.50.720">
    <property type="entry name" value="NAD(P)-binding Rossmann-like Domain"/>
    <property type="match status" value="2"/>
</dbReference>
<evidence type="ECO:0000313" key="6">
    <source>
        <dbReference type="EMBL" id="KJZ07754.1"/>
    </source>
</evidence>
<dbReference type="PANTHER" id="PTHR43333:SF1">
    <property type="entry name" value="D-ISOMER SPECIFIC 2-HYDROXYACID DEHYDROGENASE NAD-BINDING DOMAIN-CONTAINING PROTEIN"/>
    <property type="match status" value="1"/>
</dbReference>
<keyword evidence="1 3" id="KW-0560">Oxidoreductase</keyword>
<evidence type="ECO:0000256" key="3">
    <source>
        <dbReference type="RuleBase" id="RU003719"/>
    </source>
</evidence>
<proteinExistence type="inferred from homology"/>
<dbReference type="Proteomes" id="UP000033452">
    <property type="component" value="Unassembled WGS sequence"/>
</dbReference>
<dbReference type="OrthoDB" id="9787219at2"/>
<evidence type="ECO:0000256" key="1">
    <source>
        <dbReference type="ARBA" id="ARBA00023002"/>
    </source>
</evidence>
<name>A0A0F4QKA4_9GAMM</name>
<dbReference type="RefSeq" id="WP_046005747.1">
    <property type="nucleotide sequence ID" value="NZ_JXYA01000032.1"/>
</dbReference>
<keyword evidence="7" id="KW-1185">Reference proteome</keyword>
<organism evidence="6 7">
    <name type="scientific">Pseudoalteromonas rubra</name>
    <dbReference type="NCBI Taxonomy" id="43658"/>
    <lineage>
        <taxon>Bacteria</taxon>
        <taxon>Pseudomonadati</taxon>
        <taxon>Pseudomonadota</taxon>
        <taxon>Gammaproteobacteria</taxon>
        <taxon>Alteromonadales</taxon>
        <taxon>Pseudoalteromonadaceae</taxon>
        <taxon>Pseudoalteromonas</taxon>
    </lineage>
</organism>
<sequence length="306" mass="33251">MALLVCVTGRDNSKLMAELRASLPDVDVREWPDAGELAEIEFVLAWNAPESLWQQLPNLKVVQSFGAGVDGIALSALPADVQVCRIVDPALADDMAQYVLGHVLAHKLRLGLYYRQQQQRLWRPKRASAGNRVGILGLGQLGQVAATKLQRNGFEVLGWSRSEKALEGIRQFWGQAQLSEFASQCDYVVCLLPLTAQTHGILNKALFEAMPSHGALINVARGAHLNEADLLAALDNEQIAAATLDVFAAEPLAADHAFWDHPKITMTPHVAALTSLKTAIAQIVANMQAMQKGLPLSHCVDLQVGY</sequence>
<comment type="similarity">
    <text evidence="3">Belongs to the D-isomer specific 2-hydroxyacid dehydrogenase family.</text>
</comment>
<dbReference type="InterPro" id="IPR006140">
    <property type="entry name" value="D-isomer_DH_NAD-bd"/>
</dbReference>
<protein>
    <submittedName>
        <fullName evidence="6">2-hydroxyacid dehydrogenase</fullName>
    </submittedName>
</protein>
<reference evidence="6 7" key="1">
    <citation type="journal article" date="2015" name="BMC Genomics">
        <title>Genome mining reveals unlocked bioactive potential of marine Gram-negative bacteria.</title>
        <authorList>
            <person name="Machado H."/>
            <person name="Sonnenschein E.C."/>
            <person name="Melchiorsen J."/>
            <person name="Gram L."/>
        </authorList>
    </citation>
    <scope>NUCLEOTIDE SEQUENCE [LARGE SCALE GENOMIC DNA]</scope>
    <source>
        <strain evidence="6 7">S2471</strain>
    </source>
</reference>
<dbReference type="EMBL" id="JXYA01000032">
    <property type="protein sequence ID" value="KJZ07754.1"/>
    <property type="molecule type" value="Genomic_DNA"/>
</dbReference>
<dbReference type="PROSITE" id="PS00065">
    <property type="entry name" value="D_2_HYDROXYACID_DH_1"/>
    <property type="match status" value="1"/>
</dbReference>
<dbReference type="InterPro" id="IPR029752">
    <property type="entry name" value="D-isomer_DH_CS1"/>
</dbReference>
<evidence type="ECO:0000313" key="7">
    <source>
        <dbReference type="Proteomes" id="UP000033452"/>
    </source>
</evidence>
<dbReference type="SUPFAM" id="SSF51735">
    <property type="entry name" value="NAD(P)-binding Rossmann-fold domains"/>
    <property type="match status" value="1"/>
</dbReference>
<evidence type="ECO:0000259" key="5">
    <source>
        <dbReference type="Pfam" id="PF02826"/>
    </source>
</evidence>
<dbReference type="Pfam" id="PF00389">
    <property type="entry name" value="2-Hacid_dh"/>
    <property type="match status" value="1"/>
</dbReference>
<feature type="domain" description="D-isomer specific 2-hydroxyacid dehydrogenase catalytic" evidence="4">
    <location>
        <begin position="27"/>
        <end position="300"/>
    </location>
</feature>
<dbReference type="Pfam" id="PF02826">
    <property type="entry name" value="2-Hacid_dh_C"/>
    <property type="match status" value="1"/>
</dbReference>
<evidence type="ECO:0000259" key="4">
    <source>
        <dbReference type="Pfam" id="PF00389"/>
    </source>
</evidence>
<dbReference type="CDD" id="cd12164">
    <property type="entry name" value="GDH_like_2"/>
    <property type="match status" value="1"/>
</dbReference>
<evidence type="ECO:0000256" key="2">
    <source>
        <dbReference type="ARBA" id="ARBA00023027"/>
    </source>
</evidence>
<feature type="domain" description="D-isomer specific 2-hydroxyacid dehydrogenase NAD-binding" evidence="5">
    <location>
        <begin position="101"/>
        <end position="271"/>
    </location>
</feature>
<keyword evidence="2" id="KW-0520">NAD</keyword>
<accession>A0A0F4QKA4</accession>
<comment type="caution">
    <text evidence="6">The sequence shown here is derived from an EMBL/GenBank/DDBJ whole genome shotgun (WGS) entry which is preliminary data.</text>
</comment>
<dbReference type="SUPFAM" id="SSF52283">
    <property type="entry name" value="Formate/glycerate dehydrogenase catalytic domain-like"/>
    <property type="match status" value="1"/>
</dbReference>